<accession>A0ABM9P495</accession>
<dbReference type="EMBL" id="CAXIXY010000006">
    <property type="protein sequence ID" value="CAL2091651.1"/>
    <property type="molecule type" value="Genomic_DNA"/>
</dbReference>
<evidence type="ECO:0008006" key="3">
    <source>
        <dbReference type="Google" id="ProtNLM"/>
    </source>
</evidence>
<proteinExistence type="predicted"/>
<dbReference type="PROSITE" id="PS51257">
    <property type="entry name" value="PROKAR_LIPOPROTEIN"/>
    <property type="match status" value="1"/>
</dbReference>
<dbReference type="RefSeq" id="WP_348713182.1">
    <property type="nucleotide sequence ID" value="NZ_CAXIXY010000006.1"/>
</dbReference>
<keyword evidence="2" id="KW-1185">Reference proteome</keyword>
<reference evidence="1 2" key="1">
    <citation type="submission" date="2024-05" db="EMBL/GenBank/DDBJ databases">
        <authorList>
            <person name="Duchaud E."/>
        </authorList>
    </citation>
    <scope>NUCLEOTIDE SEQUENCE [LARGE SCALE GENOMIC DNA]</scope>
    <source>
        <strain evidence="1">Ena-SAMPLE-TAB-13-05-2024-13:56:06:370-140302</strain>
    </source>
</reference>
<evidence type="ECO:0000313" key="2">
    <source>
        <dbReference type="Proteomes" id="UP001497416"/>
    </source>
</evidence>
<evidence type="ECO:0000313" key="1">
    <source>
        <dbReference type="EMBL" id="CAL2091651.1"/>
    </source>
</evidence>
<gene>
    <name evidence="1" type="ORF">T190607A01A_40256</name>
</gene>
<name>A0ABM9P495_9FLAO</name>
<comment type="caution">
    <text evidence="1">The sequence shown here is derived from an EMBL/GenBank/DDBJ whole genome shotgun (WGS) entry which is preliminary data.</text>
</comment>
<dbReference type="Proteomes" id="UP001497416">
    <property type="component" value="Unassembled WGS sequence"/>
</dbReference>
<organism evidence="1 2">
    <name type="scientific">Tenacibaculum platacis</name>
    <dbReference type="NCBI Taxonomy" id="3137852"/>
    <lineage>
        <taxon>Bacteria</taxon>
        <taxon>Pseudomonadati</taxon>
        <taxon>Bacteroidota</taxon>
        <taxon>Flavobacteriia</taxon>
        <taxon>Flavobacteriales</taxon>
        <taxon>Flavobacteriaceae</taxon>
        <taxon>Tenacibaculum</taxon>
    </lineage>
</organism>
<sequence length="317" mass="36372">MKLNNPFHFTLTLMTIIISFSSLVSCKKGNALEVEHTKTKSSNTSPSRKVNQNLKNYWFDGTAEISTYELNQVRYGEVHKGKATLIFVTEPFSKASNTKADYTNESNIPVLKLNSTKKFNTGIYPYSLMNSTFFPFENTSTSLKISSSIQEWCGMTYLEMKNENDLIFNFNSYFEGASFKNKKLNKSILEDDLWSLLRLNPELLPKGNFSIIPSMFYLTLTHKEIKSFNAITSLETNSTKAINTYTIHYPEVDRTLQIKFSAKPPYQISSWKESYSSGYGNQRKKLTTEAKLIKSLKIDYWNKNKTSDIHLRDSLGI</sequence>
<protein>
    <recommendedName>
        <fullName evidence="3">Septum formation inhibitor Maf</fullName>
    </recommendedName>
</protein>